<organism evidence="1 2">
    <name type="scientific">Fimbriimonas ginsengisoli Gsoil 348</name>
    <dbReference type="NCBI Taxonomy" id="661478"/>
    <lineage>
        <taxon>Bacteria</taxon>
        <taxon>Bacillati</taxon>
        <taxon>Armatimonadota</taxon>
        <taxon>Fimbriimonadia</taxon>
        <taxon>Fimbriimonadales</taxon>
        <taxon>Fimbriimonadaceae</taxon>
        <taxon>Fimbriimonas</taxon>
    </lineage>
</organism>
<protein>
    <submittedName>
        <fullName evidence="1">Uncharacterized protein</fullName>
    </submittedName>
</protein>
<dbReference type="AlphaFoldDB" id="A0A068NYW9"/>
<proteinExistence type="predicted"/>
<dbReference type="Proteomes" id="UP000027982">
    <property type="component" value="Chromosome"/>
</dbReference>
<name>A0A068NYW9_FIMGI</name>
<keyword evidence="2" id="KW-1185">Reference proteome</keyword>
<sequence length="156" mass="18754">MAWQNFSIWRGRLPHWRADDVNYYVTFKHRRSLDEFERRMLLRGLIKPDGRRWDLLIVCVLPEVTELIFTVREAPTGVPYELSDVVEKVKSKVGRDIIKRTEERFPPFYNESYDRILRDDDEFQAFWERIFESPVANELAEDPEQYDSLWVANAPE</sequence>
<gene>
    <name evidence="1" type="ORF">OP10G_4186</name>
</gene>
<dbReference type="HOGENOM" id="CLU_110624_0_0_0"/>
<reference evidence="1 2" key="1">
    <citation type="journal article" date="2014" name="PLoS ONE">
        <title>The first complete genome sequence of the class fimbriimonadia in the phylum armatimonadetes.</title>
        <authorList>
            <person name="Hu Z.Y."/>
            <person name="Wang Y.Z."/>
            <person name="Im W.T."/>
            <person name="Wang S.Y."/>
            <person name="Zhao G.P."/>
            <person name="Zheng H.J."/>
            <person name="Quan Z.X."/>
        </authorList>
    </citation>
    <scope>NUCLEOTIDE SEQUENCE [LARGE SCALE GENOMIC DNA]</scope>
    <source>
        <strain evidence="1">Gsoil 348</strain>
    </source>
</reference>
<evidence type="ECO:0000313" key="1">
    <source>
        <dbReference type="EMBL" id="AIE87554.1"/>
    </source>
</evidence>
<dbReference type="RefSeq" id="WP_025228551.1">
    <property type="nucleotide sequence ID" value="NZ_CP007139.1"/>
</dbReference>
<evidence type="ECO:0000313" key="2">
    <source>
        <dbReference type="Proteomes" id="UP000027982"/>
    </source>
</evidence>
<dbReference type="eggNOG" id="COG1943">
    <property type="taxonomic scope" value="Bacteria"/>
</dbReference>
<dbReference type="Gene3D" id="3.30.70.1290">
    <property type="entry name" value="Transposase IS200-like"/>
    <property type="match status" value="1"/>
</dbReference>
<dbReference type="GO" id="GO:0004803">
    <property type="term" value="F:transposase activity"/>
    <property type="evidence" value="ECO:0007669"/>
    <property type="project" value="InterPro"/>
</dbReference>
<dbReference type="KEGG" id="fgi:OP10G_4186"/>
<accession>A0A068NYW9</accession>
<dbReference type="STRING" id="661478.OP10G_4186"/>
<dbReference type="OrthoDB" id="9800147at2"/>
<dbReference type="InterPro" id="IPR036515">
    <property type="entry name" value="Transposase_17_sf"/>
</dbReference>
<dbReference type="GO" id="GO:0006313">
    <property type="term" value="P:DNA transposition"/>
    <property type="evidence" value="ECO:0007669"/>
    <property type="project" value="InterPro"/>
</dbReference>
<dbReference type="GO" id="GO:0003677">
    <property type="term" value="F:DNA binding"/>
    <property type="evidence" value="ECO:0007669"/>
    <property type="project" value="InterPro"/>
</dbReference>
<dbReference type="EMBL" id="CP007139">
    <property type="protein sequence ID" value="AIE87554.1"/>
    <property type="molecule type" value="Genomic_DNA"/>
</dbReference>